<evidence type="ECO:0000256" key="1">
    <source>
        <dbReference type="ARBA" id="ARBA00004123"/>
    </source>
</evidence>
<dbReference type="InterPro" id="IPR006563">
    <property type="entry name" value="POX_dom"/>
</dbReference>
<evidence type="ECO:0000256" key="5">
    <source>
        <dbReference type="ARBA" id="ARBA00023155"/>
    </source>
</evidence>
<evidence type="ECO:0000256" key="9">
    <source>
        <dbReference type="SAM" id="Coils"/>
    </source>
</evidence>
<dbReference type="Pfam" id="PF07526">
    <property type="entry name" value="POX"/>
    <property type="match status" value="1"/>
</dbReference>
<evidence type="ECO:0000256" key="6">
    <source>
        <dbReference type="ARBA" id="ARBA00023163"/>
    </source>
</evidence>
<dbReference type="Pfam" id="PF05920">
    <property type="entry name" value="Homeobox_KN"/>
    <property type="match status" value="1"/>
</dbReference>
<dbReference type="SMART" id="SM00574">
    <property type="entry name" value="POX"/>
    <property type="match status" value="1"/>
</dbReference>
<feature type="coiled-coil region" evidence="9">
    <location>
        <begin position="222"/>
        <end position="249"/>
    </location>
</feature>
<evidence type="ECO:0000256" key="8">
    <source>
        <dbReference type="PROSITE-ProRule" id="PRU00108"/>
    </source>
</evidence>
<feature type="domain" description="Homeobox" evidence="10">
    <location>
        <begin position="339"/>
        <end position="402"/>
    </location>
</feature>
<accession>A0ABP0WKF7</accession>
<proteinExistence type="inferred from homology"/>
<evidence type="ECO:0000256" key="2">
    <source>
        <dbReference type="ARBA" id="ARBA00006454"/>
    </source>
</evidence>
<dbReference type="InterPro" id="IPR009057">
    <property type="entry name" value="Homeodomain-like_sf"/>
</dbReference>
<evidence type="ECO:0000256" key="3">
    <source>
        <dbReference type="ARBA" id="ARBA00023015"/>
    </source>
</evidence>
<dbReference type="PROSITE" id="PS50071">
    <property type="entry name" value="HOMEOBOX_2"/>
    <property type="match status" value="1"/>
</dbReference>
<protein>
    <recommendedName>
        <fullName evidence="10">Homeobox domain-containing protein</fullName>
    </recommendedName>
</protein>
<dbReference type="Proteomes" id="UP001497444">
    <property type="component" value="Chromosome 18"/>
</dbReference>
<evidence type="ECO:0000256" key="4">
    <source>
        <dbReference type="ARBA" id="ARBA00023125"/>
    </source>
</evidence>
<gene>
    <name evidence="11" type="ORF">CSSPJE1EN1_LOCUS11453</name>
</gene>
<keyword evidence="3" id="KW-0805">Transcription regulation</keyword>
<dbReference type="InterPro" id="IPR050224">
    <property type="entry name" value="TALE_homeobox"/>
</dbReference>
<dbReference type="SUPFAM" id="SSF46689">
    <property type="entry name" value="Homeodomain-like"/>
    <property type="match status" value="1"/>
</dbReference>
<comment type="similarity">
    <text evidence="2">Belongs to the TALE/BELL homeobox family.</text>
</comment>
<keyword evidence="5 8" id="KW-0371">Homeobox</keyword>
<evidence type="ECO:0000256" key="7">
    <source>
        <dbReference type="ARBA" id="ARBA00023242"/>
    </source>
</evidence>
<dbReference type="SMART" id="SM00389">
    <property type="entry name" value="HOX"/>
    <property type="match status" value="1"/>
</dbReference>
<feature type="DNA-binding region" description="Homeobox" evidence="8">
    <location>
        <begin position="341"/>
        <end position="403"/>
    </location>
</feature>
<name>A0ABP0WKF7_9BRYO</name>
<comment type="subcellular location">
    <subcellularLocation>
        <location evidence="1 8">Nucleus</location>
    </subcellularLocation>
</comment>
<dbReference type="Gene3D" id="1.10.10.60">
    <property type="entry name" value="Homeodomain-like"/>
    <property type="match status" value="1"/>
</dbReference>
<organism evidence="11 12">
    <name type="scientific">Sphagnum jensenii</name>
    <dbReference type="NCBI Taxonomy" id="128206"/>
    <lineage>
        <taxon>Eukaryota</taxon>
        <taxon>Viridiplantae</taxon>
        <taxon>Streptophyta</taxon>
        <taxon>Embryophyta</taxon>
        <taxon>Bryophyta</taxon>
        <taxon>Sphagnophytina</taxon>
        <taxon>Sphagnopsida</taxon>
        <taxon>Sphagnales</taxon>
        <taxon>Sphagnaceae</taxon>
        <taxon>Sphagnum</taxon>
    </lineage>
</organism>
<sequence>MMTQEQCFEPLLPAQAETHESRHLRATPVYASNQGSPCGYLKTSATENQAAYGNWWNGTNVAQEHHLLQAAGTEEDASAGRSAIVHDLGQLHRETLVGDGSQGLLALSLSSQYQPQTSSSSLHLHSGRQALYAGEDISRIANCFATSRFLRAAQELLVEVCRVVAPMKRSKSTVHNMTNWPQQNMGLEISSSSSSAPLTPITYHPQCVAQNLVNTTAGNETREALLLKKENLLAILNEVEARHLRYQENFTVMMNSFNIHAGAETAMPYLDLAFQTMSRHFRTVRDATRKHLRVVTEALGEEDFSRAGRGETSRCQHIADNQLHCQQQALQQLGILQQHQSWRPQRGLPERAVTILRDWMTKHFLHPYPRDADKLSLAKQTCLTRSQVSNWFINARVRLWKPMVEEMYMEEQRIAAQEASERRQLAEAAGIPSKSLELFRRKLY</sequence>
<keyword evidence="7 8" id="KW-0539">Nucleus</keyword>
<dbReference type="CDD" id="cd00086">
    <property type="entry name" value="homeodomain"/>
    <property type="match status" value="1"/>
</dbReference>
<keyword evidence="12" id="KW-1185">Reference proteome</keyword>
<dbReference type="InterPro" id="IPR001356">
    <property type="entry name" value="HD"/>
</dbReference>
<dbReference type="InterPro" id="IPR008422">
    <property type="entry name" value="KN_HD"/>
</dbReference>
<keyword evidence="9" id="KW-0175">Coiled coil</keyword>
<dbReference type="EMBL" id="OZ020113">
    <property type="protein sequence ID" value="CAK9265975.1"/>
    <property type="molecule type" value="Genomic_DNA"/>
</dbReference>
<keyword evidence="6" id="KW-0804">Transcription</keyword>
<evidence type="ECO:0000313" key="12">
    <source>
        <dbReference type="Proteomes" id="UP001497444"/>
    </source>
</evidence>
<keyword evidence="4 8" id="KW-0238">DNA-binding</keyword>
<evidence type="ECO:0000313" key="11">
    <source>
        <dbReference type="EMBL" id="CAK9265975.1"/>
    </source>
</evidence>
<reference evidence="11" key="1">
    <citation type="submission" date="2024-02" db="EMBL/GenBank/DDBJ databases">
        <authorList>
            <consortium name="ELIXIR-Norway"/>
            <consortium name="Elixir Norway"/>
        </authorList>
    </citation>
    <scope>NUCLEOTIDE SEQUENCE</scope>
</reference>
<dbReference type="PANTHER" id="PTHR11850">
    <property type="entry name" value="HOMEOBOX PROTEIN TRANSCRIPTION FACTORS"/>
    <property type="match status" value="1"/>
</dbReference>
<evidence type="ECO:0000259" key="10">
    <source>
        <dbReference type="PROSITE" id="PS50071"/>
    </source>
</evidence>